<dbReference type="EMBL" id="SGWY01000001">
    <property type="protein sequence ID" value="RZS68089.1"/>
    <property type="molecule type" value="Genomic_DNA"/>
</dbReference>
<feature type="region of interest" description="Disordered" evidence="1">
    <location>
        <begin position="1"/>
        <end position="25"/>
    </location>
</feature>
<evidence type="ECO:0000256" key="2">
    <source>
        <dbReference type="SAM" id="Phobius"/>
    </source>
</evidence>
<evidence type="ECO:0000313" key="3">
    <source>
        <dbReference type="EMBL" id="RZS68089.1"/>
    </source>
</evidence>
<feature type="transmembrane region" description="Helical" evidence="2">
    <location>
        <begin position="47"/>
        <end position="66"/>
    </location>
</feature>
<sequence>MMKEMSTTPLETRSGDAGGSSNGSTAVRGDGLRVFTLRPRRTLTRSIGLPVFALVLPLLAAELWLLDPRGSWPVVAWTGAVTAVLIVAAWVAYQRTQASLSQYGIVERGFFGGTYTVAARDIAGVLRVQLYRSNSLDTTQELFVVSRTGRGVFRMRGRFWNTATMDRVAGILGAEETVRAEPVTLAELRQTDPELLYWFERRSLTR</sequence>
<keyword evidence="4" id="KW-1185">Reference proteome</keyword>
<evidence type="ECO:0000256" key="1">
    <source>
        <dbReference type="SAM" id="MobiDB-lite"/>
    </source>
</evidence>
<keyword evidence="2" id="KW-0812">Transmembrane</keyword>
<keyword evidence="2" id="KW-0472">Membrane</keyword>
<accession>A0A4Q7MN47</accession>
<feature type="transmembrane region" description="Helical" evidence="2">
    <location>
        <begin position="72"/>
        <end position="93"/>
    </location>
</feature>
<feature type="compositionally biased region" description="Polar residues" evidence="1">
    <location>
        <begin position="1"/>
        <end position="11"/>
    </location>
</feature>
<dbReference type="Proteomes" id="UP000293289">
    <property type="component" value="Unassembled WGS sequence"/>
</dbReference>
<reference evidence="3 4" key="1">
    <citation type="submission" date="2019-02" db="EMBL/GenBank/DDBJ databases">
        <title>Genomic Encyclopedia of Type Strains, Phase IV (KMG-IV): sequencing the most valuable type-strain genomes for metagenomic binning, comparative biology and taxonomic classification.</title>
        <authorList>
            <person name="Goeker M."/>
        </authorList>
    </citation>
    <scope>NUCLEOTIDE SEQUENCE [LARGE SCALE GENOMIC DNA]</scope>
    <source>
        <strain evidence="3 4">DSM 43045</strain>
    </source>
</reference>
<name>A0A4Q7MN47_9MICO</name>
<organism evidence="3 4">
    <name type="scientific">Agromyces ramosus</name>
    <dbReference type="NCBI Taxonomy" id="33879"/>
    <lineage>
        <taxon>Bacteria</taxon>
        <taxon>Bacillati</taxon>
        <taxon>Actinomycetota</taxon>
        <taxon>Actinomycetes</taxon>
        <taxon>Micrococcales</taxon>
        <taxon>Microbacteriaceae</taxon>
        <taxon>Agromyces</taxon>
    </lineage>
</organism>
<proteinExistence type="predicted"/>
<protein>
    <submittedName>
        <fullName evidence="3">Uncharacterized protein</fullName>
    </submittedName>
</protein>
<comment type="caution">
    <text evidence="3">The sequence shown here is derived from an EMBL/GenBank/DDBJ whole genome shotgun (WGS) entry which is preliminary data.</text>
</comment>
<evidence type="ECO:0000313" key="4">
    <source>
        <dbReference type="Proteomes" id="UP000293289"/>
    </source>
</evidence>
<gene>
    <name evidence="3" type="ORF">EV187_0516</name>
</gene>
<dbReference type="AlphaFoldDB" id="A0A4Q7MN47"/>
<keyword evidence="2" id="KW-1133">Transmembrane helix</keyword>